<dbReference type="SMART" id="SM01001">
    <property type="entry name" value="AIRC"/>
    <property type="match status" value="1"/>
</dbReference>
<dbReference type="EMBL" id="MBFS01000555">
    <property type="protein sequence ID" value="PVV02222.1"/>
    <property type="molecule type" value="Genomic_DNA"/>
</dbReference>
<gene>
    <name evidence="13" type="ORF">BB560_003326</name>
</gene>
<dbReference type="HAMAP" id="MF_01928">
    <property type="entry name" value="PurK"/>
    <property type="match status" value="1"/>
</dbReference>
<evidence type="ECO:0000256" key="8">
    <source>
        <dbReference type="ARBA" id="ARBA00022793"/>
    </source>
</evidence>
<evidence type="ECO:0000256" key="10">
    <source>
        <dbReference type="ARBA" id="ARBA00023239"/>
    </source>
</evidence>
<keyword evidence="14" id="KW-1185">Reference proteome</keyword>
<reference evidence="13 14" key="1">
    <citation type="journal article" date="2018" name="MBio">
        <title>Comparative Genomics Reveals the Core Gene Toolbox for the Fungus-Insect Symbiosis.</title>
        <authorList>
            <person name="Wang Y."/>
            <person name="Stata M."/>
            <person name="Wang W."/>
            <person name="Stajich J.E."/>
            <person name="White M.M."/>
            <person name="Moncalvo J.M."/>
        </authorList>
    </citation>
    <scope>NUCLEOTIDE SEQUENCE [LARGE SCALE GENOMIC DNA]</scope>
    <source>
        <strain evidence="13 14">SC-DP-2</strain>
    </source>
</reference>
<dbReference type="Pfam" id="PF02222">
    <property type="entry name" value="ATP-grasp"/>
    <property type="match status" value="2"/>
</dbReference>
<dbReference type="InterPro" id="IPR003135">
    <property type="entry name" value="ATP-grasp_carboxylate-amine"/>
</dbReference>
<dbReference type="InterPro" id="IPR011054">
    <property type="entry name" value="Rudment_hybrid_motif"/>
</dbReference>
<keyword evidence="7 11" id="KW-0658">Purine biosynthesis</keyword>
<dbReference type="InterPro" id="IPR013815">
    <property type="entry name" value="ATP_grasp_subdomain_1"/>
</dbReference>
<dbReference type="GO" id="GO:0046872">
    <property type="term" value="F:metal ion binding"/>
    <property type="evidence" value="ECO:0007669"/>
    <property type="project" value="InterPro"/>
</dbReference>
<comment type="pathway">
    <text evidence="2 11">Purine metabolism; IMP biosynthesis via de novo pathway; 5-amino-1-(5-phospho-D-ribosyl)imidazole-4-carboxylate from 5-amino-1-(5-phospho-D-ribosyl)imidazole (carboxylase route): step 1/1.</text>
</comment>
<feature type="domain" description="ATP-grasp" evidence="12">
    <location>
        <begin position="127"/>
        <end position="348"/>
    </location>
</feature>
<dbReference type="SUPFAM" id="SSF56059">
    <property type="entry name" value="Glutathione synthetase ATP-binding domain-like"/>
    <property type="match status" value="1"/>
</dbReference>
<dbReference type="Gene3D" id="3.30.1490.20">
    <property type="entry name" value="ATP-grasp fold, A domain"/>
    <property type="match status" value="1"/>
</dbReference>
<dbReference type="FunFam" id="3.40.50.1970:FF:000013">
    <property type="entry name" value="Phosphoribosylaminoimidazole carboxylase"/>
    <property type="match status" value="1"/>
</dbReference>
<comment type="catalytic activity">
    <reaction evidence="1 11">
        <text>5-amino-1-(5-phospho-D-ribosyl)imidazole-4-carboxylate + H(+) = 5-amino-1-(5-phospho-beta-D-ribosyl)imidazole + CO2</text>
        <dbReference type="Rhea" id="RHEA:10792"/>
        <dbReference type="ChEBI" id="CHEBI:15378"/>
        <dbReference type="ChEBI" id="CHEBI:16526"/>
        <dbReference type="ChEBI" id="CHEBI:77657"/>
        <dbReference type="ChEBI" id="CHEBI:137981"/>
        <dbReference type="EC" id="4.1.1.21"/>
    </reaction>
</comment>
<dbReference type="NCBIfam" id="TIGR01162">
    <property type="entry name" value="purE"/>
    <property type="match status" value="1"/>
</dbReference>
<evidence type="ECO:0000256" key="2">
    <source>
        <dbReference type="ARBA" id="ARBA00004747"/>
    </source>
</evidence>
<dbReference type="HAMAP" id="MF_01929">
    <property type="entry name" value="PurE_classI"/>
    <property type="match status" value="1"/>
</dbReference>
<keyword evidence="8 11" id="KW-0210">Decarboxylase</keyword>
<name>A0A2T9ZCD5_9FUNG</name>
<evidence type="ECO:0000313" key="14">
    <source>
        <dbReference type="Proteomes" id="UP000245609"/>
    </source>
</evidence>
<organism evidence="13 14">
    <name type="scientific">Smittium megazygosporum</name>
    <dbReference type="NCBI Taxonomy" id="133381"/>
    <lineage>
        <taxon>Eukaryota</taxon>
        <taxon>Fungi</taxon>
        <taxon>Fungi incertae sedis</taxon>
        <taxon>Zoopagomycota</taxon>
        <taxon>Kickxellomycotina</taxon>
        <taxon>Harpellomycetes</taxon>
        <taxon>Harpellales</taxon>
        <taxon>Legeriomycetaceae</taxon>
        <taxon>Smittium</taxon>
    </lineage>
</organism>
<evidence type="ECO:0000313" key="13">
    <source>
        <dbReference type="EMBL" id="PVV02222.1"/>
    </source>
</evidence>
<evidence type="ECO:0000256" key="7">
    <source>
        <dbReference type="ARBA" id="ARBA00022755"/>
    </source>
</evidence>
<evidence type="ECO:0000256" key="1">
    <source>
        <dbReference type="ARBA" id="ARBA00001244"/>
    </source>
</evidence>
<comment type="similarity">
    <text evidence="3 11">In the C-terminal section; belongs to the AIR carboxylase family. Class I subfamily.</text>
</comment>
<evidence type="ECO:0000256" key="5">
    <source>
        <dbReference type="ARBA" id="ARBA00021059"/>
    </source>
</evidence>
<dbReference type="InterPro" id="IPR000031">
    <property type="entry name" value="PurE_dom"/>
</dbReference>
<keyword evidence="6 11" id="KW-0547">Nucleotide-binding</keyword>
<dbReference type="Pfam" id="PF00731">
    <property type="entry name" value="AIRC"/>
    <property type="match status" value="1"/>
</dbReference>
<keyword evidence="9 11" id="KW-0067">ATP-binding</keyword>
<evidence type="ECO:0000256" key="11">
    <source>
        <dbReference type="PIRNR" id="PIRNR001340"/>
    </source>
</evidence>
<dbReference type="InterPro" id="IPR040686">
    <property type="entry name" value="PurK_C"/>
</dbReference>
<dbReference type="Proteomes" id="UP000245609">
    <property type="component" value="Unassembled WGS sequence"/>
</dbReference>
<evidence type="ECO:0000256" key="4">
    <source>
        <dbReference type="ARBA" id="ARBA00012329"/>
    </source>
</evidence>
<dbReference type="PIRSF" id="PIRSF001340">
    <property type="entry name" value="AIR_carboxylase"/>
    <property type="match status" value="1"/>
</dbReference>
<dbReference type="Gene3D" id="3.40.50.1970">
    <property type="match status" value="1"/>
</dbReference>
<dbReference type="PANTHER" id="PTHR11609">
    <property type="entry name" value="PURINE BIOSYNTHESIS PROTEIN 6/7, PUR6/7"/>
    <property type="match status" value="1"/>
</dbReference>
<dbReference type="PANTHER" id="PTHR11609:SF5">
    <property type="entry name" value="PHOSPHORIBOSYLAMINOIMIDAZOLE CARBOXYLASE"/>
    <property type="match status" value="1"/>
</dbReference>
<dbReference type="InterPro" id="IPR016301">
    <property type="entry name" value="Ade2_fungi/plant"/>
</dbReference>
<dbReference type="SUPFAM" id="SSF51246">
    <property type="entry name" value="Rudiment single hybrid motif"/>
    <property type="match status" value="1"/>
</dbReference>
<dbReference type="InterPro" id="IPR033747">
    <property type="entry name" value="PurE_ClassI"/>
</dbReference>
<dbReference type="PROSITE" id="PS50975">
    <property type="entry name" value="ATP_GRASP"/>
    <property type="match status" value="1"/>
</dbReference>
<dbReference type="GO" id="GO:0006189">
    <property type="term" value="P:'de novo' IMP biosynthetic process"/>
    <property type="evidence" value="ECO:0007669"/>
    <property type="project" value="UniProtKB-UniRule"/>
</dbReference>
<dbReference type="STRING" id="133381.A0A2T9ZCD5"/>
<dbReference type="InterPro" id="IPR005875">
    <property type="entry name" value="PurK"/>
</dbReference>
<evidence type="ECO:0000259" key="12">
    <source>
        <dbReference type="PROSITE" id="PS50975"/>
    </source>
</evidence>
<dbReference type="Gene3D" id="3.40.50.20">
    <property type="match status" value="1"/>
</dbReference>
<sequence>MTLIKKKVGVLGGGQLGRMLMEAANRLNVELVIVDPLKNSPAKQLSSGTHIDLPFTDPNAIIELANKVDIITAEIEHVDTKTLTEIVEAKLSSPESINKNQKYGVENVNVYPSPHSIRTIQDKYLQHKVLFENNIPVAPFEDCPTLEDAVKTAQKFSYPFLLKAKKGAYDGRGNIVVKSESELVDAWNHLSKNKISSSDSSDSGIYAEKFVAFSKELAVMVVKSLDDQFVCYPIVETVQKDNICHVVWAPGCIDGLQAKKAQSLACNAVKALSTLPVNIQTQNPDTPAAKSSISKIPKSAGVFGVEMFLLTNGEILVNEIAPRPHNSGHYTIEACETSQYENHLRAILGLPIGSTNLKVNYAAMVNILGTTNKGDHNSENSKQNGYSAMDSIYQNILSVPGATLHTYGKEEAKPGRKMGHVTVVSDSPSEIQHRVYQILNIIDGKPFTNKVEPKDFSSVYSYKPAPLVGIIMGSDSDLPVMKLAAKQLESFDIPFELTIVSAHRTPDRMVEYAKTAKDRGLKVIIAGAGGAAHLPGMVAALTTLPVIGVPVKGRCLDGVDSLYSIVQMPRGIPVAAVAINNADNAGLLAARMLGSYVSSFSSGMADYLNKIREEVEVKIEKLENVGYENYN</sequence>
<dbReference type="InterPro" id="IPR011761">
    <property type="entry name" value="ATP-grasp"/>
</dbReference>
<dbReference type="SUPFAM" id="SSF52440">
    <property type="entry name" value="PreATP-grasp domain"/>
    <property type="match status" value="1"/>
</dbReference>
<evidence type="ECO:0000256" key="9">
    <source>
        <dbReference type="ARBA" id="ARBA00022840"/>
    </source>
</evidence>
<dbReference type="Pfam" id="PF17769">
    <property type="entry name" value="PurK_C"/>
    <property type="match status" value="1"/>
</dbReference>
<dbReference type="GO" id="GO:0005524">
    <property type="term" value="F:ATP binding"/>
    <property type="evidence" value="ECO:0007669"/>
    <property type="project" value="UniProtKB-UniRule"/>
</dbReference>
<dbReference type="Pfam" id="PF22660">
    <property type="entry name" value="RS_preATP-grasp-like"/>
    <property type="match status" value="1"/>
</dbReference>
<proteinExistence type="inferred from homology"/>
<dbReference type="SUPFAM" id="SSF52255">
    <property type="entry name" value="N5-CAIR mutase (phosphoribosylaminoimidazole carboxylase, PurE)"/>
    <property type="match status" value="1"/>
</dbReference>
<protein>
    <recommendedName>
        <fullName evidence="5 11">Phosphoribosylaminoimidazole carboxylase</fullName>
        <ecNumber evidence="4 11">4.1.1.21</ecNumber>
    </recommendedName>
</protein>
<keyword evidence="10 11" id="KW-0456">Lyase</keyword>
<dbReference type="Gene3D" id="3.30.470.20">
    <property type="entry name" value="ATP-grasp fold, B domain"/>
    <property type="match status" value="1"/>
</dbReference>
<dbReference type="GO" id="GO:0004638">
    <property type="term" value="F:phosphoribosylaminoimidazole carboxylase activity"/>
    <property type="evidence" value="ECO:0007669"/>
    <property type="project" value="UniProtKB-UniRule"/>
</dbReference>
<accession>A0A2T9ZCD5</accession>
<dbReference type="EC" id="4.1.1.21" evidence="4 11"/>
<evidence type="ECO:0000256" key="6">
    <source>
        <dbReference type="ARBA" id="ARBA00022741"/>
    </source>
</evidence>
<dbReference type="InterPro" id="IPR016185">
    <property type="entry name" value="PreATP-grasp_dom_sf"/>
</dbReference>
<comment type="caution">
    <text evidence="13">The sequence shown here is derived from an EMBL/GenBank/DDBJ whole genome shotgun (WGS) entry which is preliminary data.</text>
</comment>
<dbReference type="OrthoDB" id="15425at2759"/>
<dbReference type="UniPathway" id="UPA00074">
    <property type="reaction ID" value="UER00130"/>
</dbReference>
<evidence type="ECO:0000256" key="3">
    <source>
        <dbReference type="ARBA" id="ARBA00006114"/>
    </source>
</evidence>
<dbReference type="InterPro" id="IPR054350">
    <property type="entry name" value="PurT/PurK_preATP-grasp"/>
</dbReference>
<dbReference type="AlphaFoldDB" id="A0A2T9ZCD5"/>